<comment type="caution">
    <text evidence="1">The sequence shown here is derived from an EMBL/GenBank/DDBJ whole genome shotgun (WGS) entry which is preliminary data.</text>
</comment>
<accession>A0ACC0ABM7</accession>
<organism evidence="1 2">
    <name type="scientific">Catharanthus roseus</name>
    <name type="common">Madagascar periwinkle</name>
    <name type="synonym">Vinca rosea</name>
    <dbReference type="NCBI Taxonomy" id="4058"/>
    <lineage>
        <taxon>Eukaryota</taxon>
        <taxon>Viridiplantae</taxon>
        <taxon>Streptophyta</taxon>
        <taxon>Embryophyta</taxon>
        <taxon>Tracheophyta</taxon>
        <taxon>Spermatophyta</taxon>
        <taxon>Magnoliopsida</taxon>
        <taxon>eudicotyledons</taxon>
        <taxon>Gunneridae</taxon>
        <taxon>Pentapetalae</taxon>
        <taxon>asterids</taxon>
        <taxon>lamiids</taxon>
        <taxon>Gentianales</taxon>
        <taxon>Apocynaceae</taxon>
        <taxon>Rauvolfioideae</taxon>
        <taxon>Vinceae</taxon>
        <taxon>Catharanthinae</taxon>
        <taxon>Catharanthus</taxon>
    </lineage>
</organism>
<name>A0ACC0ABM7_CATRO</name>
<gene>
    <name evidence="1" type="ORF">M9H77_27126</name>
</gene>
<evidence type="ECO:0000313" key="2">
    <source>
        <dbReference type="Proteomes" id="UP001060085"/>
    </source>
</evidence>
<reference evidence="2" key="1">
    <citation type="journal article" date="2023" name="Nat. Plants">
        <title>Single-cell RNA sequencing provides a high-resolution roadmap for understanding the multicellular compartmentation of specialized metabolism.</title>
        <authorList>
            <person name="Sun S."/>
            <person name="Shen X."/>
            <person name="Li Y."/>
            <person name="Li Y."/>
            <person name="Wang S."/>
            <person name="Li R."/>
            <person name="Zhang H."/>
            <person name="Shen G."/>
            <person name="Guo B."/>
            <person name="Wei J."/>
            <person name="Xu J."/>
            <person name="St-Pierre B."/>
            <person name="Chen S."/>
            <person name="Sun C."/>
        </authorList>
    </citation>
    <scope>NUCLEOTIDE SEQUENCE [LARGE SCALE GENOMIC DNA]</scope>
</reference>
<proteinExistence type="predicted"/>
<evidence type="ECO:0000313" key="1">
    <source>
        <dbReference type="EMBL" id="KAI5658333.1"/>
    </source>
</evidence>
<dbReference type="EMBL" id="CM044706">
    <property type="protein sequence ID" value="KAI5658333.1"/>
    <property type="molecule type" value="Genomic_DNA"/>
</dbReference>
<protein>
    <submittedName>
        <fullName evidence="1">Uncharacterized protein</fullName>
    </submittedName>
</protein>
<sequence>MEKKERFNGKKRVEESVSKRKKRTVKRNLNIEAESDKQKSPVEIRDKEIREEEEETKKEKEKVNTEKEKVNTEKEKLSTEEKIEKNNKEEKLSKVWKCIKRYKRGLMIWSKLYMTLVRP</sequence>
<keyword evidence="2" id="KW-1185">Reference proteome</keyword>
<dbReference type="Proteomes" id="UP001060085">
    <property type="component" value="Linkage Group LG06"/>
</dbReference>